<comment type="caution">
    <text evidence="2">The sequence shown here is derived from an EMBL/GenBank/DDBJ whole genome shotgun (WGS) entry which is preliminary data.</text>
</comment>
<evidence type="ECO:0008006" key="3">
    <source>
        <dbReference type="Google" id="ProtNLM"/>
    </source>
</evidence>
<feature type="compositionally biased region" description="Polar residues" evidence="1">
    <location>
        <begin position="635"/>
        <end position="676"/>
    </location>
</feature>
<gene>
    <name evidence="2" type="ORF">Tci_001732</name>
</gene>
<organism evidence="2">
    <name type="scientific">Tanacetum cinerariifolium</name>
    <name type="common">Dalmatian daisy</name>
    <name type="synonym">Chrysanthemum cinerariifolium</name>
    <dbReference type="NCBI Taxonomy" id="118510"/>
    <lineage>
        <taxon>Eukaryota</taxon>
        <taxon>Viridiplantae</taxon>
        <taxon>Streptophyta</taxon>
        <taxon>Embryophyta</taxon>
        <taxon>Tracheophyta</taxon>
        <taxon>Spermatophyta</taxon>
        <taxon>Magnoliopsida</taxon>
        <taxon>eudicotyledons</taxon>
        <taxon>Gunneridae</taxon>
        <taxon>Pentapetalae</taxon>
        <taxon>asterids</taxon>
        <taxon>campanulids</taxon>
        <taxon>Asterales</taxon>
        <taxon>Asteraceae</taxon>
        <taxon>Asteroideae</taxon>
        <taxon>Anthemideae</taxon>
        <taxon>Anthemidinae</taxon>
        <taxon>Tanacetum</taxon>
    </lineage>
</organism>
<feature type="compositionally biased region" description="Low complexity" evidence="1">
    <location>
        <begin position="279"/>
        <end position="288"/>
    </location>
</feature>
<name>A0A699GJ07_TANCI</name>
<feature type="compositionally biased region" description="Low complexity" evidence="1">
    <location>
        <begin position="301"/>
        <end position="313"/>
    </location>
</feature>
<evidence type="ECO:0000313" key="2">
    <source>
        <dbReference type="EMBL" id="GEU29754.1"/>
    </source>
</evidence>
<protein>
    <recommendedName>
        <fullName evidence="3">Monodehydroascorbate reductase</fullName>
    </recommendedName>
</protein>
<feature type="region of interest" description="Disordered" evidence="1">
    <location>
        <begin position="604"/>
        <end position="709"/>
    </location>
</feature>
<accession>A0A699GJ07</accession>
<feature type="region of interest" description="Disordered" evidence="1">
    <location>
        <begin position="262"/>
        <end position="442"/>
    </location>
</feature>
<dbReference type="InterPro" id="IPR016024">
    <property type="entry name" value="ARM-type_fold"/>
</dbReference>
<reference evidence="2" key="1">
    <citation type="journal article" date="2019" name="Sci. Rep.">
        <title>Draft genome of Tanacetum cinerariifolium, the natural source of mosquito coil.</title>
        <authorList>
            <person name="Yamashiro T."/>
            <person name="Shiraishi A."/>
            <person name="Satake H."/>
            <person name="Nakayama K."/>
        </authorList>
    </citation>
    <scope>NUCLEOTIDE SEQUENCE</scope>
</reference>
<feature type="compositionally biased region" description="Acidic residues" evidence="1">
    <location>
        <begin position="323"/>
        <end position="365"/>
    </location>
</feature>
<evidence type="ECO:0000256" key="1">
    <source>
        <dbReference type="SAM" id="MobiDB-lite"/>
    </source>
</evidence>
<sequence length="964" mass="110910">MDEALVPHAKRLRIGRSNFRLLSDIKSKESTLQLVYDVMSLTPFFKAFLVTADVPEIHMHEFWATATVHHHAIRFKMDNKKHIVTLESFRDMLHICPRVHGQSFAKPQFEEEFLTFIRFLGHSAAIMTLTDVNINKLYQPWRFFTAIINKCLTRKSSGYDSLRLSQAQILWGLYHKRNVDYAYLMWEDFVYQVEHKDHKKSNKMYYPRFTKVIIHHFMSKDPSIPRRNKVNWHYVRDDHMFSTIKLESNAYKEYYAVATGAAPPKPKASVWKTRSSSDTTITPPTATAGPRLTTSKKGKQAAKASKAKSLSVLSKEELSWNSTEDEGDDEGKDGDDDEEDDGDDGEEGDGDDDDEDDDGEEGDNDVDQKVKRDDEKDDEEEGGDDEQEYDEEEYDEETRDEETFDPILKTPKNSDDKGNGKEDLGLNIDREEGHDEEEEEDELYRDVNINQVRGIQATLEVEDSHVTLTPVNPDDQQQSSSTSSQFMTSMLNLTLDVVQVAVQLQSDKLREEAQKENDEFLKTIDENMQKIIKEQVKEHDKTSYAVAADLSKMEQKKILIEKMEGNKSIQRSDEQRNLYKALVEAYESDKNILDTYRETVMLKRHRDGDADKDEEPSAGPDRGYKRRREGKETESASAPTKTDTRSAGRSTQGTKSRQASASKSATVEEPMQTTFQMEEPSHPEFGTGAEDQPIVKSSQHPESELAKQTNSRSYFNELMDTPLDFSNFLINLLNVDTLTPELLASPTYELLKGSCKSLVELEYYLEDVYKATTDQLDWVNPEGQQYPHNLLKPLPLIPNNRGRHVIPFDYFINNNLEYLRGGASSRKYTTFVTKTKAVDYGHIKWMEDMVPRTIWIQEPIDYDKHALWGVSHWGRRIIAVTELKIVEWHNYKYLDWITKHRDPEACGRPSTGDRTLIDVRTALDDRLKGIQMQYLPQSIWRKSDKDRAAAMIQAIDKRLKPGGS</sequence>
<dbReference type="EMBL" id="BKCJ010000096">
    <property type="protein sequence ID" value="GEU29754.1"/>
    <property type="molecule type" value="Genomic_DNA"/>
</dbReference>
<dbReference type="SUPFAM" id="SSF48371">
    <property type="entry name" value="ARM repeat"/>
    <property type="match status" value="1"/>
</dbReference>
<feature type="compositionally biased region" description="Basic and acidic residues" evidence="1">
    <location>
        <begin position="412"/>
        <end position="433"/>
    </location>
</feature>
<dbReference type="AlphaFoldDB" id="A0A699GJ07"/>
<feature type="compositionally biased region" description="Acidic residues" evidence="1">
    <location>
        <begin position="375"/>
        <end position="404"/>
    </location>
</feature>
<proteinExistence type="predicted"/>